<name>L9VRX2_9EURY</name>
<dbReference type="EMBL" id="AOHW01000036">
    <property type="protein sequence ID" value="ELY39801.1"/>
    <property type="molecule type" value="Genomic_DNA"/>
</dbReference>
<reference evidence="1 2" key="1">
    <citation type="journal article" date="2014" name="PLoS Genet.">
        <title>Phylogenetically driven sequencing of extremely halophilic archaea reveals strategies for static and dynamic osmo-response.</title>
        <authorList>
            <person name="Becker E.A."/>
            <person name="Seitzer P.M."/>
            <person name="Tritt A."/>
            <person name="Larsen D."/>
            <person name="Krusor M."/>
            <person name="Yao A.I."/>
            <person name="Wu D."/>
            <person name="Madern D."/>
            <person name="Eisen J.A."/>
            <person name="Darling A.E."/>
            <person name="Facciotti M.T."/>
        </authorList>
    </citation>
    <scope>NUCLEOTIDE SEQUENCE [LARGE SCALE GENOMIC DNA]</scope>
    <source>
        <strain evidence="1 2">GA33</strain>
    </source>
</reference>
<sequence length="95" mass="10212">MSGLETNSPIGPNEQLRVEATIENTGAQRGESPVALIIGHDPQIEDIERVALGANESDNLTLEFTAGEPGGGYEEFPIIVETEYDERSVEVVVAE</sequence>
<dbReference type="AlphaFoldDB" id="L9VRX2"/>
<evidence type="ECO:0008006" key="3">
    <source>
        <dbReference type="Google" id="ProtNLM"/>
    </source>
</evidence>
<dbReference type="eggNOG" id="arCOG07560">
    <property type="taxonomic scope" value="Archaea"/>
</dbReference>
<dbReference type="InterPro" id="IPR013783">
    <property type="entry name" value="Ig-like_fold"/>
</dbReference>
<comment type="caution">
    <text evidence="1">The sequence shown here is derived from an EMBL/GenBank/DDBJ whole genome shotgun (WGS) entry which is preliminary data.</text>
</comment>
<protein>
    <recommendedName>
        <fullName evidence="3">CARDB domain-containing protein</fullName>
    </recommendedName>
</protein>
<accession>L9VRX2</accession>
<evidence type="ECO:0000313" key="1">
    <source>
        <dbReference type="EMBL" id="ELY39801.1"/>
    </source>
</evidence>
<dbReference type="PATRIC" id="fig|1114856.3.peg.2919"/>
<evidence type="ECO:0000313" key="2">
    <source>
        <dbReference type="Proteomes" id="UP000011599"/>
    </source>
</evidence>
<proteinExistence type="predicted"/>
<gene>
    <name evidence="1" type="ORF">C496_14026</name>
</gene>
<keyword evidence="2" id="KW-1185">Reference proteome</keyword>
<dbReference type="Gene3D" id="2.60.40.10">
    <property type="entry name" value="Immunoglobulins"/>
    <property type="match status" value="1"/>
</dbReference>
<organism evidence="1 2">
    <name type="scientific">Natronorubrum tibetense GA33</name>
    <dbReference type="NCBI Taxonomy" id="1114856"/>
    <lineage>
        <taxon>Archaea</taxon>
        <taxon>Methanobacteriati</taxon>
        <taxon>Methanobacteriota</taxon>
        <taxon>Stenosarchaea group</taxon>
        <taxon>Halobacteria</taxon>
        <taxon>Halobacteriales</taxon>
        <taxon>Natrialbaceae</taxon>
        <taxon>Natronorubrum</taxon>
    </lineage>
</organism>
<dbReference type="Proteomes" id="UP000011599">
    <property type="component" value="Unassembled WGS sequence"/>
</dbReference>